<dbReference type="GO" id="GO:0006096">
    <property type="term" value="P:glycolytic process"/>
    <property type="evidence" value="ECO:0007669"/>
    <property type="project" value="InterPro"/>
</dbReference>
<dbReference type="STRING" id="1313296.SAMN05661091_5805"/>
<dbReference type="EMBL" id="LT840184">
    <property type="protein sequence ID" value="SMF92401.1"/>
    <property type="molecule type" value="Genomic_DNA"/>
</dbReference>
<evidence type="ECO:0000256" key="7">
    <source>
        <dbReference type="ARBA" id="ARBA00022840"/>
    </source>
</evidence>
<evidence type="ECO:0000256" key="8">
    <source>
        <dbReference type="ARBA" id="ARBA00032386"/>
    </source>
</evidence>
<organism evidence="9 10">
    <name type="scientific">Paenibacillus uliginis N3/975</name>
    <dbReference type="NCBI Taxonomy" id="1313296"/>
    <lineage>
        <taxon>Bacteria</taxon>
        <taxon>Bacillati</taxon>
        <taxon>Bacillota</taxon>
        <taxon>Bacilli</taxon>
        <taxon>Bacillales</taxon>
        <taxon>Paenibacillaceae</taxon>
        <taxon>Paenibacillus</taxon>
    </lineage>
</organism>
<keyword evidence="5" id="KW-0547">Nucleotide-binding</keyword>
<evidence type="ECO:0000256" key="1">
    <source>
        <dbReference type="ARBA" id="ARBA00006479"/>
    </source>
</evidence>
<accession>A0A1X7HSZ8</accession>
<dbReference type="AlphaFoldDB" id="A0A1X7HSZ8"/>
<dbReference type="InterPro" id="IPR000600">
    <property type="entry name" value="ROK"/>
</dbReference>
<evidence type="ECO:0000256" key="2">
    <source>
        <dbReference type="ARBA" id="ARBA00012323"/>
    </source>
</evidence>
<dbReference type="RefSeq" id="WP_208916488.1">
    <property type="nucleotide sequence ID" value="NZ_LT840184.1"/>
</dbReference>
<keyword evidence="4" id="KW-0808">Transferase</keyword>
<evidence type="ECO:0000313" key="10">
    <source>
        <dbReference type="Proteomes" id="UP000192940"/>
    </source>
</evidence>
<evidence type="ECO:0000313" key="9">
    <source>
        <dbReference type="EMBL" id="SMF92401.1"/>
    </source>
</evidence>
<dbReference type="InterPro" id="IPR043129">
    <property type="entry name" value="ATPase_NBD"/>
</dbReference>
<evidence type="ECO:0000256" key="4">
    <source>
        <dbReference type="ARBA" id="ARBA00022679"/>
    </source>
</evidence>
<evidence type="ECO:0000256" key="6">
    <source>
        <dbReference type="ARBA" id="ARBA00022777"/>
    </source>
</evidence>
<dbReference type="Gene3D" id="3.30.420.40">
    <property type="match status" value="2"/>
</dbReference>
<protein>
    <recommendedName>
        <fullName evidence="3">Glucokinase</fullName>
        <ecNumber evidence="2">2.7.1.2</ecNumber>
    </recommendedName>
    <alternativeName>
        <fullName evidence="8">Glucose kinase</fullName>
    </alternativeName>
</protein>
<dbReference type="PANTHER" id="PTHR18964:SF149">
    <property type="entry name" value="BIFUNCTIONAL UDP-N-ACETYLGLUCOSAMINE 2-EPIMERASE_N-ACETYLMANNOSAMINE KINASE"/>
    <property type="match status" value="1"/>
</dbReference>
<gene>
    <name evidence="9" type="ORF">SAMN05661091_5805</name>
</gene>
<dbReference type="NCBIfam" id="TIGR00744">
    <property type="entry name" value="ROK_glcA_fam"/>
    <property type="match status" value="1"/>
</dbReference>
<dbReference type="GO" id="GO:0004340">
    <property type="term" value="F:glucokinase activity"/>
    <property type="evidence" value="ECO:0007669"/>
    <property type="project" value="UniProtKB-EC"/>
</dbReference>
<dbReference type="GO" id="GO:0005737">
    <property type="term" value="C:cytoplasm"/>
    <property type="evidence" value="ECO:0007669"/>
    <property type="project" value="InterPro"/>
</dbReference>
<comment type="similarity">
    <text evidence="1">Belongs to the ROK (NagC/XylR) family.</text>
</comment>
<evidence type="ECO:0000256" key="3">
    <source>
        <dbReference type="ARBA" id="ARBA00014701"/>
    </source>
</evidence>
<name>A0A1X7HSZ8_9BACL</name>
<keyword evidence="6 9" id="KW-0418">Kinase</keyword>
<dbReference type="PANTHER" id="PTHR18964">
    <property type="entry name" value="ROK (REPRESSOR, ORF, KINASE) FAMILY"/>
    <property type="match status" value="1"/>
</dbReference>
<dbReference type="InterPro" id="IPR004654">
    <property type="entry name" value="ROK_glcA"/>
</dbReference>
<dbReference type="InterPro" id="IPR049874">
    <property type="entry name" value="ROK_cs"/>
</dbReference>
<reference evidence="9 10" key="1">
    <citation type="submission" date="2017-04" db="EMBL/GenBank/DDBJ databases">
        <authorList>
            <person name="Afonso C.L."/>
            <person name="Miller P.J."/>
            <person name="Scott M.A."/>
            <person name="Spackman E."/>
            <person name="Goraichik I."/>
            <person name="Dimitrov K.M."/>
            <person name="Suarez D.L."/>
            <person name="Swayne D.E."/>
        </authorList>
    </citation>
    <scope>NUCLEOTIDE SEQUENCE [LARGE SCALE GENOMIC DNA]</scope>
    <source>
        <strain evidence="9 10">N3/975</strain>
    </source>
</reference>
<dbReference type="Pfam" id="PF00480">
    <property type="entry name" value="ROK"/>
    <property type="match status" value="1"/>
</dbReference>
<dbReference type="PROSITE" id="PS01125">
    <property type="entry name" value="ROK"/>
    <property type="match status" value="1"/>
</dbReference>
<proteinExistence type="inferred from homology"/>
<dbReference type="Proteomes" id="UP000192940">
    <property type="component" value="Chromosome I"/>
</dbReference>
<keyword evidence="10" id="KW-1185">Reference proteome</keyword>
<dbReference type="GO" id="GO:0005524">
    <property type="term" value="F:ATP binding"/>
    <property type="evidence" value="ECO:0007669"/>
    <property type="project" value="UniProtKB-KW"/>
</dbReference>
<sequence>MSENIYVGVDLGGTSIKVGICNEEGQLLQTYEGPTETSKGVDTVIGNIEKYVRHIVEQSPYSWDQLAGVGAGVAGFTNIREGIIILAPNVGFKDVPIRALLEERLGKPVKIDNDANVAALGEAWSGAGRGVDNCVCYTLGTGVGGGIIVNGKIYQGFGGMAGELGHITVVPDLEAIQCGCSKMGCLETVSSATGIIRMAKDAVERGDRTSLALVNNIAAKEVFDAAKAGDEVALRIVNRAAYYLGKSMASVSAVLNPEVFIIGGGVSKAGEILFSEVRAVFNKLTPEPLQRGVRIVAAELGNDAGVVGAAGLHLRS</sequence>
<dbReference type="SUPFAM" id="SSF53067">
    <property type="entry name" value="Actin-like ATPase domain"/>
    <property type="match status" value="1"/>
</dbReference>
<keyword evidence="7" id="KW-0067">ATP-binding</keyword>
<evidence type="ECO:0000256" key="5">
    <source>
        <dbReference type="ARBA" id="ARBA00022741"/>
    </source>
</evidence>
<dbReference type="EC" id="2.7.1.2" evidence="2"/>